<dbReference type="SMART" id="SM00409">
    <property type="entry name" value="IG"/>
    <property type="match status" value="1"/>
</dbReference>
<evidence type="ECO:0000313" key="4">
    <source>
        <dbReference type="EMBL" id="CAH3104175.1"/>
    </source>
</evidence>
<dbReference type="InterPro" id="IPR013783">
    <property type="entry name" value="Ig-like_fold"/>
</dbReference>
<reference evidence="4 5" key="1">
    <citation type="submission" date="2022-05" db="EMBL/GenBank/DDBJ databases">
        <authorList>
            <consortium name="Genoscope - CEA"/>
            <person name="William W."/>
        </authorList>
    </citation>
    <scope>NUCLEOTIDE SEQUENCE [LARGE SCALE GENOMIC DNA]</scope>
</reference>
<dbReference type="InterPro" id="IPR013098">
    <property type="entry name" value="Ig_I-set"/>
</dbReference>
<evidence type="ECO:0000256" key="2">
    <source>
        <dbReference type="SAM" id="Phobius"/>
    </source>
</evidence>
<dbReference type="GO" id="GO:0030424">
    <property type="term" value="C:axon"/>
    <property type="evidence" value="ECO:0007669"/>
    <property type="project" value="TreeGrafter"/>
</dbReference>
<organism evidence="4 5">
    <name type="scientific">Pocillopora meandrina</name>
    <dbReference type="NCBI Taxonomy" id="46732"/>
    <lineage>
        <taxon>Eukaryota</taxon>
        <taxon>Metazoa</taxon>
        <taxon>Cnidaria</taxon>
        <taxon>Anthozoa</taxon>
        <taxon>Hexacorallia</taxon>
        <taxon>Scleractinia</taxon>
        <taxon>Astrocoeniina</taxon>
        <taxon>Pocilloporidae</taxon>
        <taxon>Pocillopora</taxon>
    </lineage>
</organism>
<keyword evidence="2" id="KW-1133">Transmembrane helix</keyword>
<evidence type="ECO:0000259" key="3">
    <source>
        <dbReference type="PROSITE" id="PS50835"/>
    </source>
</evidence>
<dbReference type="Gene3D" id="2.60.40.10">
    <property type="entry name" value="Immunoglobulins"/>
    <property type="match status" value="1"/>
</dbReference>
<gene>
    <name evidence="4" type="ORF">PMEA_00034568</name>
</gene>
<dbReference type="PROSITE" id="PS50835">
    <property type="entry name" value="IG_LIKE"/>
    <property type="match status" value="1"/>
</dbReference>
<protein>
    <recommendedName>
        <fullName evidence="3">Ig-like domain-containing protein</fullName>
    </recommendedName>
</protein>
<dbReference type="SMART" id="SM00408">
    <property type="entry name" value="IGc2"/>
    <property type="match status" value="1"/>
</dbReference>
<comment type="caution">
    <text evidence="4">The sequence shown here is derived from an EMBL/GenBank/DDBJ whole genome shotgun (WGS) entry which is preliminary data.</text>
</comment>
<name>A0AAU9W749_9CNID</name>
<keyword evidence="5" id="KW-1185">Reference proteome</keyword>
<dbReference type="GO" id="GO:0098632">
    <property type="term" value="F:cell-cell adhesion mediator activity"/>
    <property type="evidence" value="ECO:0007669"/>
    <property type="project" value="TreeGrafter"/>
</dbReference>
<keyword evidence="2" id="KW-0812">Transmembrane</keyword>
<sequence length="358" mass="40716">MTGPNSIIICCWSLSLPSRRAVSAMLRFREVCKPFLKPLTVFKMDLKANYIMMRCTNCERHSLLSILKKQLLICHLLNPQPVQSVRDPKNQSTINDFTVNFTYTAKDRLKPNISCVRDNDPYYGQSNQRAKDRWNLSIVIGSDLILNCITTGHPPGHPQSDIRWTKHNVSYDVQSRLRAKITRVRRDQTIHHQLFIAKVKKEDGGKYQCVASNIAGEKASIEVNLHVNDLDPRSDSRTLTKRTGLPILQLTVIAFVVSAFVFAIGAFLLDRRLVKQGDIHESPPKAREAWSYCLYILQSSLTLTTDRIRAIVTLSSPTCRVTKLIICFNGQSVVIRIKLERTTDRVTTLINLTTDRVL</sequence>
<dbReference type="InterPro" id="IPR003599">
    <property type="entry name" value="Ig_sub"/>
</dbReference>
<dbReference type="AlphaFoldDB" id="A0AAU9W749"/>
<proteinExistence type="predicted"/>
<accession>A0AAU9W749</accession>
<dbReference type="GO" id="GO:0007411">
    <property type="term" value="P:axon guidance"/>
    <property type="evidence" value="ECO:0007669"/>
    <property type="project" value="TreeGrafter"/>
</dbReference>
<dbReference type="PANTHER" id="PTHR10075">
    <property type="entry name" value="BASIGIN RELATED"/>
    <property type="match status" value="1"/>
</dbReference>
<dbReference type="Pfam" id="PF07679">
    <property type="entry name" value="I-set"/>
    <property type="match status" value="1"/>
</dbReference>
<dbReference type="GO" id="GO:0007156">
    <property type="term" value="P:homophilic cell adhesion via plasma membrane adhesion molecules"/>
    <property type="evidence" value="ECO:0007669"/>
    <property type="project" value="TreeGrafter"/>
</dbReference>
<dbReference type="Proteomes" id="UP001159428">
    <property type="component" value="Unassembled WGS sequence"/>
</dbReference>
<evidence type="ECO:0000256" key="1">
    <source>
        <dbReference type="ARBA" id="ARBA00023319"/>
    </source>
</evidence>
<dbReference type="InterPro" id="IPR003598">
    <property type="entry name" value="Ig_sub2"/>
</dbReference>
<dbReference type="InterPro" id="IPR007110">
    <property type="entry name" value="Ig-like_dom"/>
</dbReference>
<feature type="transmembrane region" description="Helical" evidence="2">
    <location>
        <begin position="247"/>
        <end position="269"/>
    </location>
</feature>
<feature type="domain" description="Ig-like" evidence="3">
    <location>
        <begin position="111"/>
        <end position="224"/>
    </location>
</feature>
<keyword evidence="2" id="KW-0472">Membrane</keyword>
<dbReference type="EMBL" id="CALNXJ010000009">
    <property type="protein sequence ID" value="CAH3104175.1"/>
    <property type="molecule type" value="Genomic_DNA"/>
</dbReference>
<dbReference type="PANTHER" id="PTHR10075:SF100">
    <property type="entry name" value="FASCICLIN-2"/>
    <property type="match status" value="1"/>
</dbReference>
<dbReference type="SUPFAM" id="SSF48726">
    <property type="entry name" value="Immunoglobulin"/>
    <property type="match status" value="1"/>
</dbReference>
<evidence type="ECO:0000313" key="5">
    <source>
        <dbReference type="Proteomes" id="UP001159428"/>
    </source>
</evidence>
<dbReference type="GO" id="GO:0005886">
    <property type="term" value="C:plasma membrane"/>
    <property type="evidence" value="ECO:0007669"/>
    <property type="project" value="TreeGrafter"/>
</dbReference>
<dbReference type="InterPro" id="IPR036179">
    <property type="entry name" value="Ig-like_dom_sf"/>
</dbReference>
<dbReference type="GO" id="GO:0070593">
    <property type="term" value="P:dendrite self-avoidance"/>
    <property type="evidence" value="ECO:0007669"/>
    <property type="project" value="TreeGrafter"/>
</dbReference>
<keyword evidence="1" id="KW-0393">Immunoglobulin domain</keyword>